<comment type="catalytic activity">
    <reaction evidence="3 4">
        <text>N-[(R)-4-phosphopantothenoyl]-L-cysteine + H(+) = (R)-4'-phosphopantetheine + CO2</text>
        <dbReference type="Rhea" id="RHEA:16793"/>
        <dbReference type="ChEBI" id="CHEBI:15378"/>
        <dbReference type="ChEBI" id="CHEBI:16526"/>
        <dbReference type="ChEBI" id="CHEBI:59458"/>
        <dbReference type="ChEBI" id="CHEBI:61723"/>
        <dbReference type="EC" id="4.1.1.36"/>
    </reaction>
</comment>
<comment type="caution">
    <text evidence="3">Lacks conserved residue(s) required for the propagation of feature annotation.</text>
</comment>
<dbReference type="Pfam" id="PF02441">
    <property type="entry name" value="Flavoprotein"/>
    <property type="match status" value="1"/>
</dbReference>
<proteinExistence type="inferred from homology"/>
<dbReference type="InterPro" id="IPR003382">
    <property type="entry name" value="Flavoprotein"/>
</dbReference>
<dbReference type="EMBL" id="AVCI01000004">
    <property type="protein sequence ID" value="KFN43980.1"/>
    <property type="molecule type" value="Genomic_DNA"/>
</dbReference>
<comment type="similarity">
    <text evidence="3 4">In the N-terminal section; belongs to the HFCD (homo-oligomeric flavin containing Cys decarboxylase) superfamily.</text>
</comment>
<keyword evidence="2 3" id="KW-0456">Lyase</keyword>
<feature type="domain" description="DNA/pantothenate metabolism flavoprotein C-terminal" evidence="6">
    <location>
        <begin position="186"/>
        <end position="395"/>
    </location>
</feature>
<dbReference type="Proteomes" id="UP000029385">
    <property type="component" value="Unassembled WGS sequence"/>
</dbReference>
<dbReference type="PANTHER" id="PTHR14359:SF6">
    <property type="entry name" value="PHOSPHOPANTOTHENOYLCYSTEINE DECARBOXYLASE"/>
    <property type="match status" value="1"/>
</dbReference>
<name>A0A091BI23_9GAMM</name>
<dbReference type="GO" id="GO:0010181">
    <property type="term" value="F:FMN binding"/>
    <property type="evidence" value="ECO:0007669"/>
    <property type="project" value="UniProtKB-UniRule"/>
</dbReference>
<evidence type="ECO:0000256" key="4">
    <source>
        <dbReference type="RuleBase" id="RU364078"/>
    </source>
</evidence>
<comment type="pathway">
    <text evidence="3 4">Cofactor biosynthesis; coenzyme A biosynthesis; CoA from (R)-pantothenate: step 2/5.</text>
</comment>
<keyword evidence="1 3" id="KW-0210">Decarboxylase</keyword>
<keyword evidence="3" id="KW-0511">Multifunctional enzyme</keyword>
<keyword evidence="3 4" id="KW-0285">Flavoprotein</keyword>
<comment type="cofactor">
    <cofactor evidence="3">
        <name>Mg(2+)</name>
        <dbReference type="ChEBI" id="CHEBI:18420"/>
    </cofactor>
</comment>
<dbReference type="EC" id="6.3.2.5" evidence="3"/>
<dbReference type="GO" id="GO:0046872">
    <property type="term" value="F:metal ion binding"/>
    <property type="evidence" value="ECO:0007669"/>
    <property type="project" value="UniProtKB-KW"/>
</dbReference>
<feature type="binding site" evidence="3">
    <location>
        <position position="338"/>
    </location>
    <ligand>
        <name>CTP</name>
        <dbReference type="ChEBI" id="CHEBI:37563"/>
    </ligand>
</feature>
<dbReference type="PANTHER" id="PTHR14359">
    <property type="entry name" value="HOMO-OLIGOMERIC FLAVIN CONTAINING CYS DECARBOXYLASE FAMILY"/>
    <property type="match status" value="1"/>
</dbReference>
<dbReference type="OrthoDB" id="9802554at2"/>
<sequence length="401" mass="41734">MSELAGQRILLGVSGGIAAYKAADLVRRLQDAGAEVRVVMTEGAQQFVTATTFQALSGHPVRTSLWDAAAEAAMGHIELARWATRILIAPASADVLARLAHGFANDLLSTLCLASEAPVVVVPAMNRVMWAHAATRANLATLVARGVTVLGPGEGDQACGEVGAGRMLEPLQIVQALASASRPSLLSGRQVLISAGPTFEDLDPVRFLGNRSSGKMGFALAAVAAAMGARVTLVAGPVSLATPPGVQRVDVRRAAQMRDAVLAALPGQDVYIGAAAVADYAPVETQPQKIKKTGETLAVQLVRTPDILAEVAAHAARPHLVVGFAAETNDLDTYARDKLRRKGLDLIAANDVSAQGIGFESEDNALAVFDAERRFDIPRGTKTAVAGALLALIAERLGTRA</sequence>
<dbReference type="AlphaFoldDB" id="A0A091BI23"/>
<keyword evidence="8" id="KW-1185">Reference proteome</keyword>
<dbReference type="HAMAP" id="MF_02225">
    <property type="entry name" value="CoaBC"/>
    <property type="match status" value="1"/>
</dbReference>
<dbReference type="GO" id="GO:0015941">
    <property type="term" value="P:pantothenate catabolic process"/>
    <property type="evidence" value="ECO:0007669"/>
    <property type="project" value="InterPro"/>
</dbReference>
<protein>
    <recommendedName>
        <fullName evidence="3">Coenzyme A biosynthesis bifunctional protein CoaBC</fullName>
    </recommendedName>
    <alternativeName>
        <fullName evidence="3">DNA/pantothenate metabolism flavoprotein</fullName>
    </alternativeName>
    <alternativeName>
        <fullName evidence="3">Phosphopantothenoylcysteine synthetase/decarboxylase</fullName>
        <shortName evidence="3">PPCS-PPCDC</shortName>
    </alternativeName>
    <domain>
        <recommendedName>
            <fullName evidence="3">Phosphopantothenoylcysteine decarboxylase</fullName>
            <shortName evidence="3">PPC decarboxylase</shortName>
            <shortName evidence="3">PPC-DC</shortName>
            <ecNumber evidence="3">4.1.1.36</ecNumber>
        </recommendedName>
        <alternativeName>
            <fullName evidence="3">CoaC</fullName>
        </alternativeName>
    </domain>
    <domain>
        <recommendedName>
            <fullName evidence="3">Phosphopantothenate--cysteine ligase</fullName>
            <ecNumber evidence="3">6.3.2.5</ecNumber>
        </recommendedName>
        <alternativeName>
            <fullName evidence="3">CoaB</fullName>
        </alternativeName>
        <alternativeName>
            <fullName evidence="3">Phosphopantothenoylcysteine synthetase</fullName>
            <shortName evidence="3">PPC synthetase</shortName>
            <shortName evidence="3">PPC-S</shortName>
        </alternativeName>
    </domain>
</protein>
<feature type="active site" description="Proton donor" evidence="3">
    <location>
        <position position="159"/>
    </location>
</feature>
<comment type="function">
    <text evidence="4">Catalyzes two steps in the biosynthesis of coenzyme A. In the first step cysteine is conjugated to 4'-phosphopantothenate to form 4-phosphopantothenoylcysteine, in the latter compound is decarboxylated to form 4'-phosphopantotheine.</text>
</comment>
<dbReference type="GO" id="GO:0004632">
    <property type="term" value="F:phosphopantothenate--cysteine ligase activity"/>
    <property type="evidence" value="ECO:0007669"/>
    <property type="project" value="UniProtKB-UniRule"/>
</dbReference>
<evidence type="ECO:0000259" key="5">
    <source>
        <dbReference type="Pfam" id="PF02441"/>
    </source>
</evidence>
<gene>
    <name evidence="3" type="primary">coaBC</name>
    <name evidence="7" type="ORF">N789_08500</name>
</gene>
<dbReference type="InterPro" id="IPR035929">
    <property type="entry name" value="CoaB-like_sf"/>
</dbReference>
<evidence type="ECO:0000313" key="8">
    <source>
        <dbReference type="Proteomes" id="UP000029385"/>
    </source>
</evidence>
<comment type="cofactor">
    <cofactor evidence="3">
        <name>FMN</name>
        <dbReference type="ChEBI" id="CHEBI:58210"/>
    </cofactor>
    <text evidence="3">Binds 1 FMN per subunit.</text>
</comment>
<dbReference type="InterPro" id="IPR007085">
    <property type="entry name" value="DNA/pantothenate-metab_flavo_C"/>
</dbReference>
<feature type="domain" description="Flavoprotein" evidence="5">
    <location>
        <begin position="8"/>
        <end position="178"/>
    </location>
</feature>
<evidence type="ECO:0000256" key="1">
    <source>
        <dbReference type="ARBA" id="ARBA00022793"/>
    </source>
</evidence>
<comment type="caution">
    <text evidence="7">The sequence shown here is derived from an EMBL/GenBank/DDBJ whole genome shotgun (WGS) entry which is preliminary data.</text>
</comment>
<dbReference type="SUPFAM" id="SSF52507">
    <property type="entry name" value="Homo-oligomeric flavin-containing Cys decarboxylases, HFCD"/>
    <property type="match status" value="1"/>
</dbReference>
<comment type="similarity">
    <text evidence="3 4">In the C-terminal section; belongs to the PPC synthetase family.</text>
</comment>
<evidence type="ECO:0000259" key="6">
    <source>
        <dbReference type="Pfam" id="PF04127"/>
    </source>
</evidence>
<evidence type="ECO:0000256" key="2">
    <source>
        <dbReference type="ARBA" id="ARBA00023239"/>
    </source>
</evidence>
<keyword evidence="3" id="KW-0460">Magnesium</keyword>
<dbReference type="SUPFAM" id="SSF102645">
    <property type="entry name" value="CoaB-like"/>
    <property type="match status" value="1"/>
</dbReference>
<organism evidence="7 8">
    <name type="scientific">Arenimonas oryziterrae DSM 21050 = YC6267</name>
    <dbReference type="NCBI Taxonomy" id="1121015"/>
    <lineage>
        <taxon>Bacteria</taxon>
        <taxon>Pseudomonadati</taxon>
        <taxon>Pseudomonadota</taxon>
        <taxon>Gammaproteobacteria</taxon>
        <taxon>Lysobacterales</taxon>
        <taxon>Lysobacteraceae</taxon>
        <taxon>Arenimonas</taxon>
    </lineage>
</organism>
<dbReference type="eggNOG" id="COG0452">
    <property type="taxonomic scope" value="Bacteria"/>
</dbReference>
<dbReference type="STRING" id="1121015.GCA_000420545_02151"/>
<dbReference type="GO" id="GO:0071513">
    <property type="term" value="C:phosphopantothenoylcysteine decarboxylase complex"/>
    <property type="evidence" value="ECO:0007669"/>
    <property type="project" value="TreeGrafter"/>
</dbReference>
<keyword evidence="3 4" id="KW-0436">Ligase</keyword>
<feature type="region of interest" description="Phosphopantothenoylcysteine decarboxylase" evidence="3">
    <location>
        <begin position="1"/>
        <end position="190"/>
    </location>
</feature>
<reference evidence="7 8" key="1">
    <citation type="submission" date="2013-09" db="EMBL/GenBank/DDBJ databases">
        <title>Genome sequencing of Arenimonas oryziterrae.</title>
        <authorList>
            <person name="Chen F."/>
            <person name="Wang G."/>
        </authorList>
    </citation>
    <scope>NUCLEOTIDE SEQUENCE [LARGE SCALE GENOMIC DNA]</scope>
    <source>
        <strain evidence="7 8">YC6267</strain>
    </source>
</reference>
<dbReference type="InterPro" id="IPR036551">
    <property type="entry name" value="Flavin_trans-like"/>
</dbReference>
<feature type="binding site" evidence="3">
    <location>
        <begin position="305"/>
        <end position="308"/>
    </location>
    <ligand>
        <name>CTP</name>
        <dbReference type="ChEBI" id="CHEBI:37563"/>
    </ligand>
</feature>
<dbReference type="Pfam" id="PF04127">
    <property type="entry name" value="DFP"/>
    <property type="match status" value="1"/>
</dbReference>
<feature type="region of interest" description="Phosphopantothenate--cysteine ligase" evidence="3">
    <location>
        <begin position="191"/>
        <end position="401"/>
    </location>
</feature>
<feature type="binding site" evidence="3">
    <location>
        <position position="279"/>
    </location>
    <ligand>
        <name>CTP</name>
        <dbReference type="ChEBI" id="CHEBI:37563"/>
    </ligand>
</feature>
<dbReference type="GO" id="GO:0015937">
    <property type="term" value="P:coenzyme A biosynthetic process"/>
    <property type="evidence" value="ECO:0007669"/>
    <property type="project" value="UniProtKB-UniRule"/>
</dbReference>
<dbReference type="GO" id="GO:0004633">
    <property type="term" value="F:phosphopantothenoylcysteine decarboxylase activity"/>
    <property type="evidence" value="ECO:0007669"/>
    <property type="project" value="UniProtKB-UniRule"/>
</dbReference>
<comment type="pathway">
    <text evidence="3 4">Cofactor biosynthesis; coenzyme A biosynthesis; CoA from (R)-pantothenate: step 3/5.</text>
</comment>
<dbReference type="UniPathway" id="UPA00241">
    <property type="reaction ID" value="UER00353"/>
</dbReference>
<dbReference type="RefSeq" id="WP_022969764.1">
    <property type="nucleotide sequence ID" value="NZ_ATVD01000003.1"/>
</dbReference>
<feature type="binding site" evidence="3">
    <location>
        <position position="324"/>
    </location>
    <ligand>
        <name>CTP</name>
        <dbReference type="ChEBI" id="CHEBI:37563"/>
    </ligand>
</feature>
<feature type="binding site" evidence="3">
    <location>
        <position position="342"/>
    </location>
    <ligand>
        <name>CTP</name>
        <dbReference type="ChEBI" id="CHEBI:37563"/>
    </ligand>
</feature>
<evidence type="ECO:0000313" key="7">
    <source>
        <dbReference type="EMBL" id="KFN43980.1"/>
    </source>
</evidence>
<keyword evidence="3" id="KW-0479">Metal-binding</keyword>
<comment type="catalytic activity">
    <reaction evidence="3 4">
        <text>(R)-4'-phosphopantothenate + L-cysteine + CTP = N-[(R)-4-phosphopantothenoyl]-L-cysteine + CMP + diphosphate + H(+)</text>
        <dbReference type="Rhea" id="RHEA:19397"/>
        <dbReference type="ChEBI" id="CHEBI:10986"/>
        <dbReference type="ChEBI" id="CHEBI:15378"/>
        <dbReference type="ChEBI" id="CHEBI:33019"/>
        <dbReference type="ChEBI" id="CHEBI:35235"/>
        <dbReference type="ChEBI" id="CHEBI:37563"/>
        <dbReference type="ChEBI" id="CHEBI:59458"/>
        <dbReference type="ChEBI" id="CHEBI:60377"/>
        <dbReference type="EC" id="6.3.2.5"/>
    </reaction>
</comment>
<dbReference type="NCBIfam" id="TIGR00521">
    <property type="entry name" value="coaBC_dfp"/>
    <property type="match status" value="1"/>
</dbReference>
<comment type="function">
    <text evidence="3">Catalyzes two sequential steps in the biosynthesis of coenzyme A. In the first step cysteine is conjugated to 4'-phosphopantothenate to form 4-phosphopantothenoylcysteine. In the second step the latter compound is decarboxylated to form 4'-phosphopantotheine.</text>
</comment>
<accession>A0A091BI23</accession>
<feature type="binding site" evidence="3">
    <location>
        <position position="289"/>
    </location>
    <ligand>
        <name>CTP</name>
        <dbReference type="ChEBI" id="CHEBI:37563"/>
    </ligand>
</feature>
<dbReference type="Gene3D" id="3.40.50.1950">
    <property type="entry name" value="Flavin prenyltransferase-like"/>
    <property type="match status" value="1"/>
</dbReference>
<dbReference type="PATRIC" id="fig|1121015.4.peg.1194"/>
<dbReference type="Gene3D" id="3.40.50.10300">
    <property type="entry name" value="CoaB-like"/>
    <property type="match status" value="1"/>
</dbReference>
<dbReference type="InterPro" id="IPR005252">
    <property type="entry name" value="CoaBC"/>
</dbReference>
<keyword evidence="3 4" id="KW-0288">FMN</keyword>
<dbReference type="EC" id="4.1.1.36" evidence="3"/>
<evidence type="ECO:0000256" key="3">
    <source>
        <dbReference type="HAMAP-Rule" id="MF_02225"/>
    </source>
</evidence>